<feature type="compositionally biased region" description="Polar residues" evidence="1">
    <location>
        <begin position="72"/>
        <end position="81"/>
    </location>
</feature>
<feature type="region of interest" description="Disordered" evidence="1">
    <location>
        <begin position="1"/>
        <end position="27"/>
    </location>
</feature>
<gene>
    <name evidence="2" type="ORF">FGIG_09202</name>
</gene>
<proteinExistence type="predicted"/>
<dbReference type="Proteomes" id="UP000316759">
    <property type="component" value="Unassembled WGS sequence"/>
</dbReference>
<keyword evidence="3" id="KW-1185">Reference proteome</keyword>
<sequence>MSRSLFISGDLPRPHSSSRGLHPVQGAGSRCMEEFPLRHPRREAHQLSTVRRSVRSLDHVAHQDVPSGLHPQHQTEMSPSIHQDEALSGTTQCRRHTLPGRLWTAGIPVPHLAVLQHHSRLSMSQTRRCRQPAPEKA</sequence>
<organism evidence="2 3">
    <name type="scientific">Fasciola gigantica</name>
    <name type="common">Giant liver fluke</name>
    <dbReference type="NCBI Taxonomy" id="46835"/>
    <lineage>
        <taxon>Eukaryota</taxon>
        <taxon>Metazoa</taxon>
        <taxon>Spiralia</taxon>
        <taxon>Lophotrochozoa</taxon>
        <taxon>Platyhelminthes</taxon>
        <taxon>Trematoda</taxon>
        <taxon>Digenea</taxon>
        <taxon>Plagiorchiida</taxon>
        <taxon>Echinostomata</taxon>
        <taxon>Echinostomatoidea</taxon>
        <taxon>Fasciolidae</taxon>
        <taxon>Fasciola</taxon>
    </lineage>
</organism>
<accession>A0A504YT00</accession>
<reference evidence="2 3" key="1">
    <citation type="submission" date="2019-04" db="EMBL/GenBank/DDBJ databases">
        <title>Annotation for the trematode Fasciola gigantica.</title>
        <authorList>
            <person name="Choi Y.-J."/>
        </authorList>
    </citation>
    <scope>NUCLEOTIDE SEQUENCE [LARGE SCALE GENOMIC DNA]</scope>
    <source>
        <strain evidence="2">Uganda_cow_1</strain>
    </source>
</reference>
<dbReference type="AlphaFoldDB" id="A0A504YT00"/>
<protein>
    <submittedName>
        <fullName evidence="2">Uncharacterized protein</fullName>
    </submittedName>
</protein>
<dbReference type="EMBL" id="SUNJ01004477">
    <property type="protein sequence ID" value="TPP64393.1"/>
    <property type="molecule type" value="Genomic_DNA"/>
</dbReference>
<feature type="region of interest" description="Disordered" evidence="1">
    <location>
        <begin position="64"/>
        <end position="92"/>
    </location>
</feature>
<evidence type="ECO:0000313" key="3">
    <source>
        <dbReference type="Proteomes" id="UP000316759"/>
    </source>
</evidence>
<comment type="caution">
    <text evidence="2">The sequence shown here is derived from an EMBL/GenBank/DDBJ whole genome shotgun (WGS) entry which is preliminary data.</text>
</comment>
<evidence type="ECO:0000313" key="2">
    <source>
        <dbReference type="EMBL" id="TPP64393.1"/>
    </source>
</evidence>
<evidence type="ECO:0000256" key="1">
    <source>
        <dbReference type="SAM" id="MobiDB-lite"/>
    </source>
</evidence>
<name>A0A504YT00_FASGI</name>